<accession>A0A1F6BVF0</accession>
<keyword evidence="1" id="KW-0472">Membrane</keyword>
<feature type="transmembrane region" description="Helical" evidence="1">
    <location>
        <begin position="225"/>
        <end position="243"/>
    </location>
</feature>
<feature type="transmembrane region" description="Helical" evidence="1">
    <location>
        <begin position="146"/>
        <end position="167"/>
    </location>
</feature>
<feature type="transmembrane region" description="Helical" evidence="1">
    <location>
        <begin position="464"/>
        <end position="482"/>
    </location>
</feature>
<feature type="transmembrane region" description="Helical" evidence="1">
    <location>
        <begin position="615"/>
        <end position="636"/>
    </location>
</feature>
<feature type="transmembrane region" description="Helical" evidence="1">
    <location>
        <begin position="55"/>
        <end position="74"/>
    </location>
</feature>
<feature type="transmembrane region" description="Helical" evidence="1">
    <location>
        <begin position="761"/>
        <end position="783"/>
    </location>
</feature>
<feature type="transmembrane region" description="Helical" evidence="1">
    <location>
        <begin position="494"/>
        <end position="511"/>
    </location>
</feature>
<feature type="transmembrane region" description="Helical" evidence="1">
    <location>
        <begin position="187"/>
        <end position="213"/>
    </location>
</feature>
<feature type="transmembrane region" description="Helical" evidence="1">
    <location>
        <begin position="550"/>
        <end position="571"/>
    </location>
</feature>
<dbReference type="Pfam" id="PF01901">
    <property type="entry name" value="O_anti_polymase"/>
    <property type="match status" value="1"/>
</dbReference>
<reference evidence="2 3" key="1">
    <citation type="journal article" date="2016" name="Nat. Commun.">
        <title>Thousands of microbial genomes shed light on interconnected biogeochemical processes in an aquifer system.</title>
        <authorList>
            <person name="Anantharaman K."/>
            <person name="Brown C.T."/>
            <person name="Hug L.A."/>
            <person name="Sharon I."/>
            <person name="Castelle C.J."/>
            <person name="Probst A.J."/>
            <person name="Thomas B.C."/>
            <person name="Singh A."/>
            <person name="Wilkins M.J."/>
            <person name="Karaoz U."/>
            <person name="Brodie E.L."/>
            <person name="Williams K.H."/>
            <person name="Hubbard S.S."/>
            <person name="Banfield J.F."/>
        </authorList>
    </citation>
    <scope>NUCLEOTIDE SEQUENCE [LARGE SCALE GENOMIC DNA]</scope>
</reference>
<sequence length="851" mass="95762">MLKFLAEKIKTFDCFNLGNSFSLYYLFIFFGLPFVYLVGANALRLDYSLRENASLPVGVALILILGLLSFIAGYHVKKFRNKGPCCVGLDNSWKEKNTVWTFVALFVLDIGGKVIMFLNGHYFISTRIFHLKPLFGTINASGFGQFTGYFAIPGFALLALSFARAFYLASEKHQAHKKWRNFSWSILAIEVVSGLLTGNRLPVITALMIYAVVRHYAYKKSWKHMIAVVTMSIMIVMPVGAWLENPGNIANSIQTSKAGQIAVDTTVGRFSQNVVISAIIQKTEHYSYGKSLFNFFISLGPPRFIWKDKPVISFQGNKFGQEYGVLRPEDQSTNVGPTMVGDLYMNFGIWGIIGGLFIIGFIFRYIFDLLISFPRSAPSGVAIYAVLWTDLIKGMENDVASVFAGAVKLALFMYLIHLCLTIKWSRCMEQIGTFWRPLVFGVFVWLFTGDLVRKLVPQEPWQMMLVLDMTLFLTYGCFFVYFARHKKSLWKPKFLFLIAVFTAIFMFSALGPNSAGVITSIVAFRNYLWFIPLVWMGYEIFNQKEQVLRFIKIISYAAIPLFMLAAVQQIFHNTDIALLNPFTDSTRFHSGEINISLVSSFFGSAQRFGMVSMLLFFLGMAIKSPATLFAFAGAALSGSRSAFALSVFGGIVYLIGDRISQKRYDLGSYGKMVLSAVIIIAVLWSIPSFRNTVSFQLKDGIPMIGKSRIGIFAGEMKEVWGNYVSWFGKGAGAFSQGIEYVEKRDALSYKKSLGETGIRNLLLEMGIIGLLAFYAMWGSIVFAMRRELRKISDSALKPIGFAIMIFTIAILLRFTFMHGQALNDYAVLVPLWFFIGVFFRMKSYESLTLDA</sequence>
<feature type="transmembrane region" description="Helical" evidence="1">
    <location>
        <begin position="434"/>
        <end position="452"/>
    </location>
</feature>
<name>A0A1F6BVF0_9BACT</name>
<evidence type="ECO:0000313" key="3">
    <source>
        <dbReference type="Proteomes" id="UP000176996"/>
    </source>
</evidence>
<dbReference type="EMBL" id="MFKK01000017">
    <property type="protein sequence ID" value="OGG40899.1"/>
    <property type="molecule type" value="Genomic_DNA"/>
</dbReference>
<feature type="transmembrane region" description="Helical" evidence="1">
    <location>
        <begin position="672"/>
        <end position="689"/>
    </location>
</feature>
<gene>
    <name evidence="2" type="ORF">A3A21_01350</name>
</gene>
<feature type="transmembrane region" description="Helical" evidence="1">
    <location>
        <begin position="347"/>
        <end position="367"/>
    </location>
</feature>
<dbReference type="AlphaFoldDB" id="A0A1F6BVF0"/>
<protein>
    <submittedName>
        <fullName evidence="2">Uncharacterized protein</fullName>
    </submittedName>
</protein>
<evidence type="ECO:0000256" key="1">
    <source>
        <dbReference type="SAM" id="Phobius"/>
    </source>
</evidence>
<feature type="transmembrane region" description="Helical" evidence="1">
    <location>
        <begin position="401"/>
        <end position="422"/>
    </location>
</feature>
<organism evidence="2 3">
    <name type="scientific">Candidatus Jorgensenbacteria bacterium RIFCSPLOWO2_01_FULL_45_25b</name>
    <dbReference type="NCBI Taxonomy" id="1798471"/>
    <lineage>
        <taxon>Bacteria</taxon>
        <taxon>Candidatus Joergenseniibacteriota</taxon>
    </lineage>
</organism>
<feature type="transmembrane region" description="Helical" evidence="1">
    <location>
        <begin position="517"/>
        <end position="538"/>
    </location>
</feature>
<dbReference type="Proteomes" id="UP000176996">
    <property type="component" value="Unassembled WGS sequence"/>
</dbReference>
<keyword evidence="1" id="KW-1133">Transmembrane helix</keyword>
<feature type="transmembrane region" description="Helical" evidence="1">
    <location>
        <begin position="795"/>
        <end position="816"/>
    </location>
</feature>
<feature type="transmembrane region" description="Helical" evidence="1">
    <location>
        <begin position="23"/>
        <end position="43"/>
    </location>
</feature>
<feature type="transmembrane region" description="Helical" evidence="1">
    <location>
        <begin position="99"/>
        <end position="125"/>
    </location>
</feature>
<comment type="caution">
    <text evidence="2">The sequence shown here is derived from an EMBL/GenBank/DDBJ whole genome shotgun (WGS) entry which is preliminary data.</text>
</comment>
<dbReference type="STRING" id="1798471.A3A21_01350"/>
<feature type="transmembrane region" description="Helical" evidence="1">
    <location>
        <begin position="822"/>
        <end position="839"/>
    </location>
</feature>
<dbReference type="InterPro" id="IPR002760">
    <property type="entry name" value="O_anti_polymase"/>
</dbReference>
<proteinExistence type="predicted"/>
<keyword evidence="1" id="KW-0812">Transmembrane</keyword>
<dbReference type="NCBIfam" id="TIGR04370">
    <property type="entry name" value="glyco_rpt_poly"/>
    <property type="match status" value="1"/>
</dbReference>
<evidence type="ECO:0000313" key="2">
    <source>
        <dbReference type="EMBL" id="OGG40899.1"/>
    </source>
</evidence>